<evidence type="ECO:0000313" key="2">
    <source>
        <dbReference type="EMBL" id="GAA5129441.1"/>
    </source>
</evidence>
<evidence type="ECO:0008006" key="4">
    <source>
        <dbReference type="Google" id="ProtNLM"/>
    </source>
</evidence>
<keyword evidence="3" id="KW-1185">Reference proteome</keyword>
<sequence>MTEPRRDLSALRAGLGGIRDLRQQPPAPQLDDQHPVGRATGEARPQRQGRKPAKPAAPAAGKKLIPVYLAATTKTRLEHLARTGDVTLTEWVLDRLDEYYDDLGDVFRPAPRRRSPLPPRQRTIRQRTEASSIVQLRLTGAELAAIEKLREQLEVPSRSALLARVIELGIERAERGHGD</sequence>
<protein>
    <recommendedName>
        <fullName evidence="4">Ribbon-helix-helix CopG family protein</fullName>
    </recommendedName>
</protein>
<gene>
    <name evidence="2" type="ORF">GCM10023320_49920</name>
</gene>
<organism evidence="2 3">
    <name type="scientific">Pseudonocardia adelaidensis</name>
    <dbReference type="NCBI Taxonomy" id="648754"/>
    <lineage>
        <taxon>Bacteria</taxon>
        <taxon>Bacillati</taxon>
        <taxon>Actinomycetota</taxon>
        <taxon>Actinomycetes</taxon>
        <taxon>Pseudonocardiales</taxon>
        <taxon>Pseudonocardiaceae</taxon>
        <taxon>Pseudonocardia</taxon>
    </lineage>
</organism>
<dbReference type="Proteomes" id="UP001500804">
    <property type="component" value="Unassembled WGS sequence"/>
</dbReference>
<feature type="region of interest" description="Disordered" evidence="1">
    <location>
        <begin position="1"/>
        <end position="59"/>
    </location>
</feature>
<dbReference type="EMBL" id="BAABJO010000020">
    <property type="protein sequence ID" value="GAA5129441.1"/>
    <property type="molecule type" value="Genomic_DNA"/>
</dbReference>
<comment type="caution">
    <text evidence="2">The sequence shown here is derived from an EMBL/GenBank/DDBJ whole genome shotgun (WGS) entry which is preliminary data.</text>
</comment>
<evidence type="ECO:0000256" key="1">
    <source>
        <dbReference type="SAM" id="MobiDB-lite"/>
    </source>
</evidence>
<proteinExistence type="predicted"/>
<dbReference type="RefSeq" id="WP_345607782.1">
    <property type="nucleotide sequence ID" value="NZ_BAABJO010000020.1"/>
</dbReference>
<evidence type="ECO:0000313" key="3">
    <source>
        <dbReference type="Proteomes" id="UP001500804"/>
    </source>
</evidence>
<reference evidence="3" key="1">
    <citation type="journal article" date="2019" name="Int. J. Syst. Evol. Microbiol.">
        <title>The Global Catalogue of Microorganisms (GCM) 10K type strain sequencing project: providing services to taxonomists for standard genome sequencing and annotation.</title>
        <authorList>
            <consortium name="The Broad Institute Genomics Platform"/>
            <consortium name="The Broad Institute Genome Sequencing Center for Infectious Disease"/>
            <person name="Wu L."/>
            <person name="Ma J."/>
        </authorList>
    </citation>
    <scope>NUCLEOTIDE SEQUENCE [LARGE SCALE GENOMIC DNA]</scope>
    <source>
        <strain evidence="3">JCM 18302</strain>
    </source>
</reference>
<accession>A0ABP9NVJ4</accession>
<name>A0ABP9NVJ4_9PSEU</name>